<dbReference type="EMBL" id="BSXW01002188">
    <property type="protein sequence ID" value="GMF41240.1"/>
    <property type="molecule type" value="Genomic_DNA"/>
</dbReference>
<dbReference type="AlphaFoldDB" id="A0A9W6XLY9"/>
<gene>
    <name evidence="1" type="ORF">Plil01_001664900</name>
</gene>
<name>A0A9W6XLY9_9STRA</name>
<accession>A0A9W6XLY9</accession>
<reference evidence="1" key="1">
    <citation type="submission" date="2023-04" db="EMBL/GenBank/DDBJ databases">
        <title>Phytophthora lilii NBRC 32176.</title>
        <authorList>
            <person name="Ichikawa N."/>
            <person name="Sato H."/>
            <person name="Tonouchi N."/>
        </authorList>
    </citation>
    <scope>NUCLEOTIDE SEQUENCE</scope>
    <source>
        <strain evidence="1">NBRC 32176</strain>
    </source>
</reference>
<protein>
    <submittedName>
        <fullName evidence="1">Unnamed protein product</fullName>
    </submittedName>
</protein>
<evidence type="ECO:0000313" key="1">
    <source>
        <dbReference type="EMBL" id="GMF41240.1"/>
    </source>
</evidence>
<dbReference type="OrthoDB" id="123297at2759"/>
<organism evidence="1 2">
    <name type="scientific">Phytophthora lilii</name>
    <dbReference type="NCBI Taxonomy" id="2077276"/>
    <lineage>
        <taxon>Eukaryota</taxon>
        <taxon>Sar</taxon>
        <taxon>Stramenopiles</taxon>
        <taxon>Oomycota</taxon>
        <taxon>Peronosporomycetes</taxon>
        <taxon>Peronosporales</taxon>
        <taxon>Peronosporaceae</taxon>
        <taxon>Phytophthora</taxon>
    </lineage>
</organism>
<evidence type="ECO:0000313" key="2">
    <source>
        <dbReference type="Proteomes" id="UP001165083"/>
    </source>
</evidence>
<dbReference type="Proteomes" id="UP001165083">
    <property type="component" value="Unassembled WGS sequence"/>
</dbReference>
<sequence length="174" mass="19663">MELVMKYEVLMQPRTATYEFHLDPISVERIDILEAKVVDLQGDIKRMRVEETRIHGTCLSVEVFKRERIDIVQAEVAATKSTLTVEILDTISALRDEVKILHEKKDGVFRAQDAINAETQDSQKAAVRELQNVISQQETLITELRNEVITSTAAFAAQDVLLTDARRVGDLAKV</sequence>
<keyword evidence="2" id="KW-1185">Reference proteome</keyword>
<proteinExistence type="predicted"/>
<comment type="caution">
    <text evidence="1">The sequence shown here is derived from an EMBL/GenBank/DDBJ whole genome shotgun (WGS) entry which is preliminary data.</text>
</comment>